<feature type="transmembrane region" description="Helical" evidence="6">
    <location>
        <begin position="18"/>
        <end position="38"/>
    </location>
</feature>
<dbReference type="GeneID" id="65549165"/>
<evidence type="ECO:0000256" key="4">
    <source>
        <dbReference type="ARBA" id="ARBA00022989"/>
    </source>
</evidence>
<dbReference type="RefSeq" id="WP_157403282.1">
    <property type="nucleotide sequence ID" value="NZ_JABULY010000001.1"/>
</dbReference>
<dbReference type="EMBL" id="JABUMC010000013">
    <property type="protein sequence ID" value="MBV6547009.1"/>
    <property type="molecule type" value="Genomic_DNA"/>
</dbReference>
<sequence length="211" mass="23418">MACCSHTITHKKGKYRNALWAVLWLNLIMFIVEVFNGVEAESVSLLADSVDFFSDAANYLISLVVLNKALQYRAKASLLKGYSMILLGVVTCVVTLYQLWQGELPNYTQMSVIGLLALLANVLSAVILYRFREGDSNMRSVWLCSRNDALGNIAVVIAAIAVYFSQNHYPDLFVASIMAYLAIQAGRQINRQAKAELKGENNANIQQKCSL</sequence>
<dbReference type="GO" id="GO:0005385">
    <property type="term" value="F:zinc ion transmembrane transporter activity"/>
    <property type="evidence" value="ECO:0007669"/>
    <property type="project" value="TreeGrafter"/>
</dbReference>
<evidence type="ECO:0000256" key="3">
    <source>
        <dbReference type="ARBA" id="ARBA00022906"/>
    </source>
</evidence>
<gene>
    <name evidence="8" type="ORF">HT657_03555</name>
    <name evidence="9" type="ORF">HT672_06890</name>
</gene>
<evidence type="ECO:0000313" key="10">
    <source>
        <dbReference type="Proteomes" id="UP000732858"/>
    </source>
</evidence>
<evidence type="ECO:0000259" key="7">
    <source>
        <dbReference type="Pfam" id="PF01545"/>
    </source>
</evidence>
<dbReference type="AlphaFoldDB" id="A0A949T7T7"/>
<dbReference type="InterPro" id="IPR050681">
    <property type="entry name" value="CDF/SLC30A"/>
</dbReference>
<name>A0A949T7T7_9PAST</name>
<comment type="caution">
    <text evidence="9">The sequence shown here is derived from an EMBL/GenBank/DDBJ whole genome shotgun (WGS) entry which is preliminary data.</text>
</comment>
<protein>
    <submittedName>
        <fullName evidence="9">Cation transporter</fullName>
    </submittedName>
</protein>
<keyword evidence="3" id="KW-0864">Zinc transport</keyword>
<keyword evidence="3" id="KW-0406">Ion transport</keyword>
<proteinExistence type="predicted"/>
<dbReference type="OrthoDB" id="9799649at2"/>
<comment type="subcellular location">
    <subcellularLocation>
        <location evidence="1">Membrane</location>
        <topology evidence="1">Multi-pass membrane protein</topology>
    </subcellularLocation>
</comment>
<keyword evidence="3" id="KW-0813">Transport</keyword>
<dbReference type="GO" id="GO:0005886">
    <property type="term" value="C:plasma membrane"/>
    <property type="evidence" value="ECO:0007669"/>
    <property type="project" value="TreeGrafter"/>
</dbReference>
<dbReference type="InterPro" id="IPR027469">
    <property type="entry name" value="Cation_efflux_TMD_sf"/>
</dbReference>
<dbReference type="Gene3D" id="1.20.1510.10">
    <property type="entry name" value="Cation efflux protein transmembrane domain"/>
    <property type="match status" value="1"/>
</dbReference>
<evidence type="ECO:0000256" key="2">
    <source>
        <dbReference type="ARBA" id="ARBA00022692"/>
    </source>
</evidence>
<dbReference type="Proteomes" id="UP000732858">
    <property type="component" value="Unassembled WGS sequence"/>
</dbReference>
<dbReference type="Proteomes" id="UP001196379">
    <property type="component" value="Unassembled WGS sequence"/>
</dbReference>
<evidence type="ECO:0000313" key="9">
    <source>
        <dbReference type="EMBL" id="MBV6547009.1"/>
    </source>
</evidence>
<evidence type="ECO:0000313" key="11">
    <source>
        <dbReference type="Proteomes" id="UP001196379"/>
    </source>
</evidence>
<feature type="domain" description="Cation efflux protein transmembrane" evidence="7">
    <location>
        <begin position="19"/>
        <end position="193"/>
    </location>
</feature>
<keyword evidence="3" id="KW-0862">Zinc</keyword>
<dbReference type="SUPFAM" id="SSF161111">
    <property type="entry name" value="Cation efflux protein transmembrane domain-like"/>
    <property type="match status" value="1"/>
</dbReference>
<feature type="transmembrane region" description="Helical" evidence="6">
    <location>
        <begin position="112"/>
        <end position="129"/>
    </location>
</feature>
<keyword evidence="5 6" id="KW-0472">Membrane</keyword>
<feature type="transmembrane region" description="Helical" evidence="6">
    <location>
        <begin position="149"/>
        <end position="166"/>
    </location>
</feature>
<keyword evidence="11" id="KW-1185">Reference proteome</keyword>
<evidence type="ECO:0000256" key="5">
    <source>
        <dbReference type="ARBA" id="ARBA00023136"/>
    </source>
</evidence>
<evidence type="ECO:0000256" key="1">
    <source>
        <dbReference type="ARBA" id="ARBA00004141"/>
    </source>
</evidence>
<dbReference type="PANTHER" id="PTHR11562:SF17">
    <property type="entry name" value="RE54080P-RELATED"/>
    <property type="match status" value="1"/>
</dbReference>
<dbReference type="PANTHER" id="PTHR11562">
    <property type="entry name" value="CATION EFFLUX PROTEIN/ ZINC TRANSPORTER"/>
    <property type="match status" value="1"/>
</dbReference>
<evidence type="ECO:0000256" key="6">
    <source>
        <dbReference type="SAM" id="Phobius"/>
    </source>
</evidence>
<feature type="transmembrane region" description="Helical" evidence="6">
    <location>
        <begin position="82"/>
        <end position="100"/>
    </location>
</feature>
<keyword evidence="4 6" id="KW-1133">Transmembrane helix</keyword>
<feature type="transmembrane region" description="Helical" evidence="6">
    <location>
        <begin position="50"/>
        <end position="70"/>
    </location>
</feature>
<organism evidence="9 10">
    <name type="scientific">Ursidibacter maritimus</name>
    <dbReference type="NCBI Taxonomy" id="1331689"/>
    <lineage>
        <taxon>Bacteria</taxon>
        <taxon>Pseudomonadati</taxon>
        <taxon>Pseudomonadota</taxon>
        <taxon>Gammaproteobacteria</taxon>
        <taxon>Pasteurellales</taxon>
        <taxon>Pasteurellaceae</taxon>
        <taxon>Ursidibacter</taxon>
    </lineage>
</organism>
<dbReference type="InterPro" id="IPR058533">
    <property type="entry name" value="Cation_efflux_TM"/>
</dbReference>
<dbReference type="EMBL" id="JABULY010000001">
    <property type="protein sequence ID" value="MBV6531230.1"/>
    <property type="molecule type" value="Genomic_DNA"/>
</dbReference>
<keyword evidence="2 6" id="KW-0812">Transmembrane</keyword>
<reference evidence="9 11" key="1">
    <citation type="journal article" date="2021" name="Mol. Ecol.">
        <title>Polar bear-adapted Ursidibacter maritimus are remarkably conserved after generations in captivity.</title>
        <authorList>
            <person name="Espinosa-Gongora C."/>
            <person name="Hansen M.J."/>
            <person name="Bertelsen M.F."/>
            <person name="Bojesen A.M."/>
        </authorList>
    </citation>
    <scope>NUCLEOTIDE SEQUENCE</scope>
    <source>
        <strain evidence="9">Pb43105x</strain>
        <strain evidence="8 11">Pb43106</strain>
    </source>
</reference>
<dbReference type="Pfam" id="PF01545">
    <property type="entry name" value="Cation_efflux"/>
    <property type="match status" value="1"/>
</dbReference>
<evidence type="ECO:0000313" key="8">
    <source>
        <dbReference type="EMBL" id="MBV6531230.1"/>
    </source>
</evidence>
<accession>A0A949T7T7</accession>